<organism evidence="2 3">
    <name type="scientific">Eumeta variegata</name>
    <name type="common">Bagworm moth</name>
    <name type="synonym">Eumeta japonica</name>
    <dbReference type="NCBI Taxonomy" id="151549"/>
    <lineage>
        <taxon>Eukaryota</taxon>
        <taxon>Metazoa</taxon>
        <taxon>Ecdysozoa</taxon>
        <taxon>Arthropoda</taxon>
        <taxon>Hexapoda</taxon>
        <taxon>Insecta</taxon>
        <taxon>Pterygota</taxon>
        <taxon>Neoptera</taxon>
        <taxon>Endopterygota</taxon>
        <taxon>Lepidoptera</taxon>
        <taxon>Glossata</taxon>
        <taxon>Ditrysia</taxon>
        <taxon>Tineoidea</taxon>
        <taxon>Psychidae</taxon>
        <taxon>Oiketicinae</taxon>
        <taxon>Eumeta</taxon>
    </lineage>
</organism>
<comment type="caution">
    <text evidence="2">The sequence shown here is derived from an EMBL/GenBank/DDBJ whole genome shotgun (WGS) entry which is preliminary data.</text>
</comment>
<name>A0A4C1WP34_EUMVA</name>
<evidence type="ECO:0000313" key="2">
    <source>
        <dbReference type="EMBL" id="GBP53041.1"/>
    </source>
</evidence>
<dbReference type="Proteomes" id="UP000299102">
    <property type="component" value="Unassembled WGS sequence"/>
</dbReference>
<gene>
    <name evidence="2" type="ORF">EVAR_43326_1</name>
</gene>
<dbReference type="EMBL" id="BGZK01000615">
    <property type="protein sequence ID" value="GBP53041.1"/>
    <property type="molecule type" value="Genomic_DNA"/>
</dbReference>
<reference evidence="2 3" key="1">
    <citation type="journal article" date="2019" name="Commun. Biol.">
        <title>The bagworm genome reveals a unique fibroin gene that provides high tensile strength.</title>
        <authorList>
            <person name="Kono N."/>
            <person name="Nakamura H."/>
            <person name="Ohtoshi R."/>
            <person name="Tomita M."/>
            <person name="Numata K."/>
            <person name="Arakawa K."/>
        </authorList>
    </citation>
    <scope>NUCLEOTIDE SEQUENCE [LARGE SCALE GENOMIC DNA]</scope>
</reference>
<keyword evidence="3" id="KW-1185">Reference proteome</keyword>
<accession>A0A4C1WP34</accession>
<evidence type="ECO:0000313" key="3">
    <source>
        <dbReference type="Proteomes" id="UP000299102"/>
    </source>
</evidence>
<feature type="region of interest" description="Disordered" evidence="1">
    <location>
        <begin position="1"/>
        <end position="28"/>
    </location>
</feature>
<evidence type="ECO:0000256" key="1">
    <source>
        <dbReference type="SAM" id="MobiDB-lite"/>
    </source>
</evidence>
<dbReference type="OrthoDB" id="7487383at2759"/>
<proteinExistence type="predicted"/>
<protein>
    <submittedName>
        <fullName evidence="2">Uncharacterized protein</fullName>
    </submittedName>
</protein>
<dbReference type="AlphaFoldDB" id="A0A4C1WP34"/>
<sequence length="204" mass="22432">MYARGRARRLTASTSAHGLAGRRPATGRIPLSHSNIRCRITDDIRTTDEIDSAIGALTNHVRTVVEKSGREVPASSDRRRLPADVLELIIAKKAALRRASAYPIAKPVVVCNLISYGILLWGNAADIQKIFVLQKRAIHAIYKLGPHNAEIAECLADSIESQCSHASRLHDIAHIQHIEEAVQNKASNPKTICLPSRSAKSKRW</sequence>